<evidence type="ECO:0000256" key="1">
    <source>
        <dbReference type="SAM" id="SignalP"/>
    </source>
</evidence>
<feature type="chain" id="PRO_5022088105" evidence="1">
    <location>
        <begin position="25"/>
        <end position="176"/>
    </location>
</feature>
<feature type="domain" description="DUF4136" evidence="2">
    <location>
        <begin position="23"/>
        <end position="173"/>
    </location>
</feature>
<organism evidence="3 4">
    <name type="scientific">Aquimarina algiphila</name>
    <dbReference type="NCBI Taxonomy" id="2047982"/>
    <lineage>
        <taxon>Bacteria</taxon>
        <taxon>Pseudomonadati</taxon>
        <taxon>Bacteroidota</taxon>
        <taxon>Flavobacteriia</taxon>
        <taxon>Flavobacteriales</taxon>
        <taxon>Flavobacteriaceae</taxon>
        <taxon>Aquimarina</taxon>
    </lineage>
</organism>
<dbReference type="Gene3D" id="3.30.160.670">
    <property type="match status" value="1"/>
</dbReference>
<keyword evidence="4" id="KW-1185">Reference proteome</keyword>
<evidence type="ECO:0000313" key="3">
    <source>
        <dbReference type="EMBL" id="TSE06627.1"/>
    </source>
</evidence>
<reference evidence="3 4" key="1">
    <citation type="submission" date="2019-07" db="EMBL/GenBank/DDBJ databases">
        <title>The draft genome sequence of Aquimarina algiphila M91.</title>
        <authorList>
            <person name="Meng X."/>
        </authorList>
    </citation>
    <scope>NUCLEOTIDE SEQUENCE [LARGE SCALE GENOMIC DNA]</scope>
    <source>
        <strain evidence="3 4">M91</strain>
    </source>
</reference>
<gene>
    <name evidence="3" type="ORF">FOF46_18645</name>
</gene>
<evidence type="ECO:0000313" key="4">
    <source>
        <dbReference type="Proteomes" id="UP000318833"/>
    </source>
</evidence>
<dbReference type="Proteomes" id="UP000318833">
    <property type="component" value="Unassembled WGS sequence"/>
</dbReference>
<dbReference type="Pfam" id="PF13590">
    <property type="entry name" value="DUF4136"/>
    <property type="match status" value="1"/>
</dbReference>
<dbReference type="RefSeq" id="WP_109433832.1">
    <property type="nucleotide sequence ID" value="NZ_CANLFO010000006.1"/>
</dbReference>
<dbReference type="OrthoDB" id="5432251at2"/>
<sequence>MKYFSLLSLILIITLSSCSTVRVASDYDKEANFESYRSFAFYKPGIDKAEISDLDKKRILRAIEADMTSKGFLKSNNPDMLVSIFTKTKENVNIYQNNFGWGYGWGWNPWFWGNGYNTVTTTTEGTLYIDLIDASKKELVWQGMGSSALTKDVDKKQGKMNEIVAAILEKYPPQNN</sequence>
<comment type="caution">
    <text evidence="3">The sequence shown here is derived from an EMBL/GenBank/DDBJ whole genome shotgun (WGS) entry which is preliminary data.</text>
</comment>
<accession>A0A554VGT0</accession>
<keyword evidence="1" id="KW-0732">Signal</keyword>
<evidence type="ECO:0000259" key="2">
    <source>
        <dbReference type="Pfam" id="PF13590"/>
    </source>
</evidence>
<protein>
    <submittedName>
        <fullName evidence="3">DUF4136 domain-containing protein</fullName>
    </submittedName>
</protein>
<dbReference type="PROSITE" id="PS51257">
    <property type="entry name" value="PROKAR_LIPOPROTEIN"/>
    <property type="match status" value="1"/>
</dbReference>
<dbReference type="AlphaFoldDB" id="A0A554VGT0"/>
<name>A0A554VGT0_9FLAO</name>
<dbReference type="InterPro" id="IPR025411">
    <property type="entry name" value="DUF4136"/>
</dbReference>
<proteinExistence type="predicted"/>
<dbReference type="EMBL" id="VLNR01000043">
    <property type="protein sequence ID" value="TSE06627.1"/>
    <property type="molecule type" value="Genomic_DNA"/>
</dbReference>
<feature type="signal peptide" evidence="1">
    <location>
        <begin position="1"/>
        <end position="24"/>
    </location>
</feature>